<name>A0A814T7L3_9BILA</name>
<comment type="caution">
    <text evidence="2">The sequence shown here is derived from an EMBL/GenBank/DDBJ whole genome shotgun (WGS) entry which is preliminary data.</text>
</comment>
<keyword evidence="1" id="KW-0472">Membrane</keyword>
<keyword evidence="1" id="KW-0812">Transmembrane</keyword>
<dbReference type="Proteomes" id="UP000663881">
    <property type="component" value="Unassembled WGS sequence"/>
</dbReference>
<evidence type="ECO:0000313" key="2">
    <source>
        <dbReference type="EMBL" id="CAF1158079.1"/>
    </source>
</evidence>
<dbReference type="Proteomes" id="UP000663891">
    <property type="component" value="Unassembled WGS sequence"/>
</dbReference>
<feature type="transmembrane region" description="Helical" evidence="1">
    <location>
        <begin position="110"/>
        <end position="133"/>
    </location>
</feature>
<dbReference type="EMBL" id="CAJOAY010002528">
    <property type="protein sequence ID" value="CAF3959591.1"/>
    <property type="molecule type" value="Genomic_DNA"/>
</dbReference>
<dbReference type="AlphaFoldDB" id="A0A814T7L3"/>
<keyword evidence="1" id="KW-1133">Transmembrane helix</keyword>
<accession>A0A814T7L3</accession>
<evidence type="ECO:0000256" key="1">
    <source>
        <dbReference type="SAM" id="Phobius"/>
    </source>
</evidence>
<organism evidence="2 4">
    <name type="scientific">Adineta steineri</name>
    <dbReference type="NCBI Taxonomy" id="433720"/>
    <lineage>
        <taxon>Eukaryota</taxon>
        <taxon>Metazoa</taxon>
        <taxon>Spiralia</taxon>
        <taxon>Gnathifera</taxon>
        <taxon>Rotifera</taxon>
        <taxon>Eurotatoria</taxon>
        <taxon>Bdelloidea</taxon>
        <taxon>Adinetida</taxon>
        <taxon>Adinetidae</taxon>
        <taxon>Adineta</taxon>
    </lineage>
</organism>
<evidence type="ECO:0000313" key="3">
    <source>
        <dbReference type="EMBL" id="CAF3959591.1"/>
    </source>
</evidence>
<dbReference type="EMBL" id="CAJNON010000269">
    <property type="protein sequence ID" value="CAF1158079.1"/>
    <property type="molecule type" value="Genomic_DNA"/>
</dbReference>
<proteinExistence type="predicted"/>
<sequence>MLTVDTNASANEQLPKTNGDQVIRMIPSSDGIINTQTLQEVVSSYSTSALYTTVGYENQKCLIGWWIFTVMTGFLSFTGIPCLILFCIAKKRKQALDYEGARRAWGWTIRVNRACITFISLVFTAAGIAVAVIEIKKH</sequence>
<protein>
    <submittedName>
        <fullName evidence="2">Uncharacterized protein</fullName>
    </submittedName>
</protein>
<gene>
    <name evidence="3" type="ORF">OKA104_LOCUS27453</name>
    <name evidence="2" type="ORF">VCS650_LOCUS23197</name>
</gene>
<feature type="transmembrane region" description="Helical" evidence="1">
    <location>
        <begin position="63"/>
        <end position="89"/>
    </location>
</feature>
<reference evidence="2" key="1">
    <citation type="submission" date="2021-02" db="EMBL/GenBank/DDBJ databases">
        <authorList>
            <person name="Nowell W R."/>
        </authorList>
    </citation>
    <scope>NUCLEOTIDE SEQUENCE</scope>
</reference>
<evidence type="ECO:0000313" key="4">
    <source>
        <dbReference type="Proteomes" id="UP000663891"/>
    </source>
</evidence>